<organism evidence="2 3">
    <name type="scientific">Marinomonas sargassi</name>
    <dbReference type="NCBI Taxonomy" id="2984494"/>
    <lineage>
        <taxon>Bacteria</taxon>
        <taxon>Pseudomonadati</taxon>
        <taxon>Pseudomonadota</taxon>
        <taxon>Gammaproteobacteria</taxon>
        <taxon>Oceanospirillales</taxon>
        <taxon>Oceanospirillaceae</taxon>
        <taxon>Marinomonas</taxon>
    </lineage>
</organism>
<proteinExistence type="predicted"/>
<gene>
    <name evidence="2" type="ORF">OFY17_00050</name>
</gene>
<dbReference type="InterPro" id="IPR011990">
    <property type="entry name" value="TPR-like_helical_dom_sf"/>
</dbReference>
<comment type="caution">
    <text evidence="2">The sequence shown here is derived from an EMBL/GenBank/DDBJ whole genome shotgun (WGS) entry which is preliminary data.</text>
</comment>
<dbReference type="NCBIfam" id="NF047558">
    <property type="entry name" value="TPR_END_plus"/>
    <property type="match status" value="1"/>
</dbReference>
<dbReference type="InterPro" id="IPR019734">
    <property type="entry name" value="TPR_rpt"/>
</dbReference>
<evidence type="ECO:0000313" key="2">
    <source>
        <dbReference type="EMBL" id="MCV2401263.1"/>
    </source>
</evidence>
<feature type="chain" id="PRO_5046389021" evidence="1">
    <location>
        <begin position="24"/>
        <end position="288"/>
    </location>
</feature>
<evidence type="ECO:0000256" key="1">
    <source>
        <dbReference type="SAM" id="SignalP"/>
    </source>
</evidence>
<accession>A0ABT2YMY8</accession>
<dbReference type="SUPFAM" id="SSF48452">
    <property type="entry name" value="TPR-like"/>
    <property type="match status" value="1"/>
</dbReference>
<reference evidence="2 3" key="1">
    <citation type="submission" date="2022-10" db="EMBL/GenBank/DDBJ databases">
        <title>Marinomonas transparenta sp. nov. and Marinomonas sargassi sp. nov., isolated from marine alga (Sargassum natans (L.) Gaillon).</title>
        <authorList>
            <person name="Wang Y."/>
        </authorList>
    </citation>
    <scope>NUCLEOTIDE SEQUENCE [LARGE SCALE GENOMIC DNA]</scope>
    <source>
        <strain evidence="2 3">C2222</strain>
    </source>
</reference>
<name>A0ABT2YMY8_9GAMM</name>
<dbReference type="SMART" id="SM00028">
    <property type="entry name" value="TPR"/>
    <property type="match status" value="2"/>
</dbReference>
<dbReference type="Gene3D" id="1.25.40.10">
    <property type="entry name" value="Tetratricopeptide repeat domain"/>
    <property type="match status" value="1"/>
</dbReference>
<sequence>MMVLDIRLLVGALLVCMSFGAFAQVDEAEVENIDELKAPLYEPFIERYILDEIKSLRQGQQAMKAEVAEKVATAKLESSDRALRYTADTTNNIFYIITAAASMLVLLGWKSLRDIRDNVESITEKRVETLTEEYAKRLSVIEEALKERSEQIVAAQQDISNSTIIHSLWMRAGLEKTEQEKINIYDQILEINPNDVEALTYKADTLLDIDQDSWALSLTNQAIECDSEYAMAYWQKACAEAKLELYSEAIGDIQKALDLSRTLQDELLTESYFESLKERDDFKALTAV</sequence>
<keyword evidence="3" id="KW-1185">Reference proteome</keyword>
<dbReference type="RefSeq" id="WP_263528647.1">
    <property type="nucleotide sequence ID" value="NZ_JAOVZB010000001.1"/>
</dbReference>
<keyword evidence="1" id="KW-0732">Signal</keyword>
<feature type="signal peptide" evidence="1">
    <location>
        <begin position="1"/>
        <end position="23"/>
    </location>
</feature>
<dbReference type="Proteomes" id="UP001209713">
    <property type="component" value="Unassembled WGS sequence"/>
</dbReference>
<protein>
    <submittedName>
        <fullName evidence="2">Tetratricopeptide repeat protein</fullName>
    </submittedName>
</protein>
<evidence type="ECO:0000313" key="3">
    <source>
        <dbReference type="Proteomes" id="UP001209713"/>
    </source>
</evidence>
<dbReference type="EMBL" id="JAOVZB010000001">
    <property type="protein sequence ID" value="MCV2401263.1"/>
    <property type="molecule type" value="Genomic_DNA"/>
</dbReference>